<feature type="compositionally biased region" description="Basic residues" evidence="1">
    <location>
        <begin position="1"/>
        <end position="17"/>
    </location>
</feature>
<evidence type="ECO:0000313" key="2">
    <source>
        <dbReference type="EMBL" id="KPL60467.1"/>
    </source>
</evidence>
<evidence type="ECO:0000313" key="3">
    <source>
        <dbReference type="Proteomes" id="UP000050398"/>
    </source>
</evidence>
<dbReference type="Proteomes" id="UP000050398">
    <property type="component" value="Unassembled WGS sequence"/>
</dbReference>
<proteinExistence type="predicted"/>
<dbReference type="EMBL" id="LIXZ01000003">
    <property type="protein sequence ID" value="KPL60467.1"/>
    <property type="molecule type" value="Genomic_DNA"/>
</dbReference>
<dbReference type="RefSeq" id="WP_060671376.1">
    <property type="nucleotide sequence ID" value="NZ_LIXZ01000003.1"/>
</dbReference>
<reference evidence="2 3" key="1">
    <citation type="submission" date="2015-08" db="EMBL/GenBank/DDBJ databases">
        <title>Draft Genome Sequence of Bacillus vietnamensis UCD-SED5.</title>
        <authorList>
            <person name="Lee R.D."/>
            <person name="Jospin G."/>
            <person name="Lang J.M."/>
            <person name="Coil D.A."/>
            <person name="Eisen J.A."/>
        </authorList>
    </citation>
    <scope>NUCLEOTIDE SEQUENCE [LARGE SCALE GENOMIC DNA]</scope>
    <source>
        <strain evidence="2 3">UCD-SED5</strain>
    </source>
</reference>
<dbReference type="OrthoDB" id="367880at2"/>
<dbReference type="AlphaFoldDB" id="A0A0P6W2Z3"/>
<gene>
    <name evidence="2" type="ORF">AM506_04870</name>
</gene>
<dbReference type="PATRIC" id="fig|218284.4.peg.2080"/>
<protein>
    <submittedName>
        <fullName evidence="2">Uncharacterized protein</fullName>
    </submittedName>
</protein>
<accession>A0A0P6W2Z3</accession>
<feature type="region of interest" description="Disordered" evidence="1">
    <location>
        <begin position="1"/>
        <end position="20"/>
    </location>
</feature>
<organism evidence="2 3">
    <name type="scientific">Rossellomorea vietnamensis</name>
    <dbReference type="NCBI Taxonomy" id="218284"/>
    <lineage>
        <taxon>Bacteria</taxon>
        <taxon>Bacillati</taxon>
        <taxon>Bacillota</taxon>
        <taxon>Bacilli</taxon>
        <taxon>Bacillales</taxon>
        <taxon>Bacillaceae</taxon>
        <taxon>Rossellomorea</taxon>
    </lineage>
</organism>
<evidence type="ECO:0000256" key="1">
    <source>
        <dbReference type="SAM" id="MobiDB-lite"/>
    </source>
</evidence>
<sequence>MKKKRHTSTPRHKRMNRQSRLQAAPHWIPKYDGKNLVHGYAKHFGVNKLAAVVELELLGYPIDVQYKQLLKQDEIRKEKEAHRRKAKALEGEEIDEWWWDEDGPFF</sequence>
<name>A0A0P6W2Z3_9BACI</name>
<comment type="caution">
    <text evidence="2">The sequence shown here is derived from an EMBL/GenBank/DDBJ whole genome shotgun (WGS) entry which is preliminary data.</text>
</comment>